<dbReference type="GO" id="GO:0004185">
    <property type="term" value="F:serine-type carboxypeptidase activity"/>
    <property type="evidence" value="ECO:0007669"/>
    <property type="project" value="InterPro"/>
</dbReference>
<evidence type="ECO:0000313" key="4">
    <source>
        <dbReference type="EMBL" id="CAB4856791.1"/>
    </source>
</evidence>
<sequence>MLKRIKNFPHFKEVFIGAGSGLLVLTLMLGGLVISSPGPDSNAASDVSASPSASEAPPRTCTVTEEESNPSLGTLQAVVLNSETGEVLFDRDADIPAATASVMKSLTAAAVLASVGPDYQLSTRVMADPANPSRIALVGAGDITLSKTSAGAQSVYKGAPKLATLVAQVRAWASSNGVAQINEIILDSSFFPGSGWETSWQRVNQVDGWISEVTALQLDGDRVLPEAPTSARTGRPVTSAGEQFKLGLAELAPAATLIQGSAPSGFVEIAKVESQPMSDWIANVLVSSDNSLSEALGKIATIEAGFDATFDNLDTAYERLLEPSGLDFSGVTVRDGSGLSDLNLVSPRFMAELMRLVDSGYGDFDVIKDSLMVAGETGSLATRFQGDLSDAAGNVRAKTGYLTKVHTLNGIIEAKDGTSLTFTIYAYGAVGSDVRVAIDTLVTSFYRCGNTLSND</sequence>
<protein>
    <submittedName>
        <fullName evidence="4">Unannotated protein</fullName>
    </submittedName>
</protein>
<dbReference type="Pfam" id="PF02113">
    <property type="entry name" value="Peptidase_S13"/>
    <property type="match status" value="1"/>
</dbReference>
<feature type="region of interest" description="Disordered" evidence="3">
    <location>
        <begin position="40"/>
        <end position="67"/>
    </location>
</feature>
<evidence type="ECO:0000256" key="2">
    <source>
        <dbReference type="ARBA" id="ARBA00022801"/>
    </source>
</evidence>
<proteinExistence type="inferred from homology"/>
<dbReference type="EMBL" id="CAFBLL010000001">
    <property type="protein sequence ID" value="CAB4856791.1"/>
    <property type="molecule type" value="Genomic_DNA"/>
</dbReference>
<dbReference type="GO" id="GO:0000270">
    <property type="term" value="P:peptidoglycan metabolic process"/>
    <property type="evidence" value="ECO:0007669"/>
    <property type="project" value="TreeGrafter"/>
</dbReference>
<dbReference type="PRINTS" id="PR00922">
    <property type="entry name" value="DADACBPTASE3"/>
</dbReference>
<dbReference type="InterPro" id="IPR000667">
    <property type="entry name" value="Peptidase_S13"/>
</dbReference>
<dbReference type="InterPro" id="IPR012338">
    <property type="entry name" value="Beta-lactam/transpept-like"/>
</dbReference>
<dbReference type="GO" id="GO:0006508">
    <property type="term" value="P:proteolysis"/>
    <property type="evidence" value="ECO:0007669"/>
    <property type="project" value="InterPro"/>
</dbReference>
<dbReference type="SUPFAM" id="SSF56601">
    <property type="entry name" value="beta-lactamase/transpeptidase-like"/>
    <property type="match status" value="1"/>
</dbReference>
<organism evidence="4">
    <name type="scientific">freshwater metagenome</name>
    <dbReference type="NCBI Taxonomy" id="449393"/>
    <lineage>
        <taxon>unclassified sequences</taxon>
        <taxon>metagenomes</taxon>
        <taxon>ecological metagenomes</taxon>
    </lineage>
</organism>
<dbReference type="AlphaFoldDB" id="A0A6J7CGN3"/>
<reference evidence="4" key="1">
    <citation type="submission" date="2020-05" db="EMBL/GenBank/DDBJ databases">
        <authorList>
            <person name="Chiriac C."/>
            <person name="Salcher M."/>
            <person name="Ghai R."/>
            <person name="Kavagutti S V."/>
        </authorList>
    </citation>
    <scope>NUCLEOTIDE SEQUENCE</scope>
</reference>
<dbReference type="Gene3D" id="3.40.710.10">
    <property type="entry name" value="DD-peptidase/beta-lactamase superfamily"/>
    <property type="match status" value="2"/>
</dbReference>
<name>A0A6J7CGN3_9ZZZZ</name>
<evidence type="ECO:0000256" key="1">
    <source>
        <dbReference type="ARBA" id="ARBA00006096"/>
    </source>
</evidence>
<dbReference type="PANTHER" id="PTHR30023:SF0">
    <property type="entry name" value="PENICILLIN-SENSITIVE CARBOXYPEPTIDASE A"/>
    <property type="match status" value="1"/>
</dbReference>
<feature type="compositionally biased region" description="Low complexity" evidence="3">
    <location>
        <begin position="40"/>
        <end position="58"/>
    </location>
</feature>
<accession>A0A6J7CGN3</accession>
<evidence type="ECO:0000256" key="3">
    <source>
        <dbReference type="SAM" id="MobiDB-lite"/>
    </source>
</evidence>
<gene>
    <name evidence="4" type="ORF">UFOPK3389_00013</name>
</gene>
<comment type="similarity">
    <text evidence="1">Belongs to the peptidase S13 family.</text>
</comment>
<keyword evidence="2" id="KW-0378">Hydrolase</keyword>
<dbReference type="PANTHER" id="PTHR30023">
    <property type="entry name" value="D-ALANYL-D-ALANINE CARBOXYPEPTIDASE"/>
    <property type="match status" value="1"/>
</dbReference>